<dbReference type="AlphaFoldDB" id="A0A6A6PQU2"/>
<evidence type="ECO:0000313" key="2">
    <source>
        <dbReference type="EMBL" id="KAF2481813.1"/>
    </source>
</evidence>
<accession>A0A6A6PQU2</accession>
<dbReference type="Proteomes" id="UP000799767">
    <property type="component" value="Unassembled WGS sequence"/>
</dbReference>
<keyword evidence="3" id="KW-1185">Reference proteome</keyword>
<evidence type="ECO:0000313" key="3">
    <source>
        <dbReference type="Proteomes" id="UP000799767"/>
    </source>
</evidence>
<sequence length="149" mass="15939">MRDVASPNTYYGGIPPPEPCGSATTTAVLDDTLRSSHRTTSFHSTLPAVLVMRRFLITLAALATACTAALAAHEANDISVRPGRRPEMDKFERAGPLGDDRSNGQHPEMDRVERAVLFDDLVVSKPGYAPRGPYANDVAAADPHAVLGE</sequence>
<feature type="compositionally biased region" description="Basic and acidic residues" evidence="1">
    <location>
        <begin position="84"/>
        <end position="111"/>
    </location>
</feature>
<dbReference type="EMBL" id="MU001637">
    <property type="protein sequence ID" value="KAF2481813.1"/>
    <property type="molecule type" value="Genomic_DNA"/>
</dbReference>
<reference evidence="2" key="1">
    <citation type="journal article" date="2020" name="Stud. Mycol.">
        <title>101 Dothideomycetes genomes: a test case for predicting lifestyles and emergence of pathogens.</title>
        <authorList>
            <person name="Haridas S."/>
            <person name="Albert R."/>
            <person name="Binder M."/>
            <person name="Bloem J."/>
            <person name="Labutti K."/>
            <person name="Salamov A."/>
            <person name="Andreopoulos B."/>
            <person name="Baker S."/>
            <person name="Barry K."/>
            <person name="Bills G."/>
            <person name="Bluhm B."/>
            <person name="Cannon C."/>
            <person name="Castanera R."/>
            <person name="Culley D."/>
            <person name="Daum C."/>
            <person name="Ezra D."/>
            <person name="Gonzalez J."/>
            <person name="Henrissat B."/>
            <person name="Kuo A."/>
            <person name="Liang C."/>
            <person name="Lipzen A."/>
            <person name="Lutzoni F."/>
            <person name="Magnuson J."/>
            <person name="Mondo S."/>
            <person name="Nolan M."/>
            <person name="Ohm R."/>
            <person name="Pangilinan J."/>
            <person name="Park H.-J."/>
            <person name="Ramirez L."/>
            <person name="Alfaro M."/>
            <person name="Sun H."/>
            <person name="Tritt A."/>
            <person name="Yoshinaga Y."/>
            <person name="Zwiers L.-H."/>
            <person name="Turgeon B."/>
            <person name="Goodwin S."/>
            <person name="Spatafora J."/>
            <person name="Crous P."/>
            <person name="Grigoriev I."/>
        </authorList>
    </citation>
    <scope>NUCLEOTIDE SEQUENCE</scope>
    <source>
        <strain evidence="2">CBS 113389</strain>
    </source>
</reference>
<name>A0A6A6PQU2_9PEZI</name>
<feature type="region of interest" description="Disordered" evidence="1">
    <location>
        <begin position="81"/>
        <end position="111"/>
    </location>
</feature>
<proteinExistence type="predicted"/>
<dbReference type="RefSeq" id="XP_033588383.1">
    <property type="nucleotide sequence ID" value="XM_033737343.1"/>
</dbReference>
<evidence type="ECO:0000256" key="1">
    <source>
        <dbReference type="SAM" id="MobiDB-lite"/>
    </source>
</evidence>
<dbReference type="GeneID" id="54478345"/>
<gene>
    <name evidence="2" type="ORF">BDY17DRAFT_325327</name>
</gene>
<organism evidence="2 3">
    <name type="scientific">Neohortaea acidophila</name>
    <dbReference type="NCBI Taxonomy" id="245834"/>
    <lineage>
        <taxon>Eukaryota</taxon>
        <taxon>Fungi</taxon>
        <taxon>Dikarya</taxon>
        <taxon>Ascomycota</taxon>
        <taxon>Pezizomycotina</taxon>
        <taxon>Dothideomycetes</taxon>
        <taxon>Dothideomycetidae</taxon>
        <taxon>Mycosphaerellales</taxon>
        <taxon>Teratosphaeriaceae</taxon>
        <taxon>Neohortaea</taxon>
    </lineage>
</organism>
<protein>
    <submittedName>
        <fullName evidence="2">Uncharacterized protein</fullName>
    </submittedName>
</protein>